<dbReference type="InterPro" id="IPR036259">
    <property type="entry name" value="MFS_trans_sf"/>
</dbReference>
<dbReference type="SUPFAM" id="SSF103473">
    <property type="entry name" value="MFS general substrate transporter"/>
    <property type="match status" value="1"/>
</dbReference>
<comment type="subcellular location">
    <subcellularLocation>
        <location evidence="1">Membrane</location>
        <topology evidence="1">Multi-pass membrane protein</topology>
    </subcellularLocation>
</comment>
<feature type="transmembrane region" description="Helical" evidence="7">
    <location>
        <begin position="289"/>
        <end position="314"/>
    </location>
</feature>
<dbReference type="AlphaFoldDB" id="A0A5C3Q7L7"/>
<evidence type="ECO:0000256" key="3">
    <source>
        <dbReference type="ARBA" id="ARBA00022692"/>
    </source>
</evidence>
<dbReference type="PANTHER" id="PTHR42718">
    <property type="entry name" value="MAJOR FACILITATOR SUPERFAMILY MULTIDRUG TRANSPORTER MFSC"/>
    <property type="match status" value="1"/>
</dbReference>
<keyword evidence="5 7" id="KW-0472">Membrane</keyword>
<evidence type="ECO:0000256" key="1">
    <source>
        <dbReference type="ARBA" id="ARBA00004141"/>
    </source>
</evidence>
<keyword evidence="3 7" id="KW-0812">Transmembrane</keyword>
<feature type="domain" description="Major facilitator superfamily (MFS) profile" evidence="8">
    <location>
        <begin position="26"/>
        <end position="479"/>
    </location>
</feature>
<dbReference type="GO" id="GO:0016020">
    <property type="term" value="C:membrane"/>
    <property type="evidence" value="ECO:0007669"/>
    <property type="project" value="UniProtKB-SubCell"/>
</dbReference>
<evidence type="ECO:0000256" key="2">
    <source>
        <dbReference type="ARBA" id="ARBA00022448"/>
    </source>
</evidence>
<dbReference type="InterPro" id="IPR020846">
    <property type="entry name" value="MFS_dom"/>
</dbReference>
<keyword evidence="4 7" id="KW-1133">Transmembrane helix</keyword>
<keyword evidence="10" id="KW-1185">Reference proteome</keyword>
<dbReference type="OrthoDB" id="440755at2759"/>
<dbReference type="EMBL" id="ML178851">
    <property type="protein sequence ID" value="TFK97039.1"/>
    <property type="molecule type" value="Genomic_DNA"/>
</dbReference>
<dbReference type="Gene3D" id="1.20.1250.20">
    <property type="entry name" value="MFS general substrate transporter like domains"/>
    <property type="match status" value="2"/>
</dbReference>
<evidence type="ECO:0000256" key="4">
    <source>
        <dbReference type="ARBA" id="ARBA00022989"/>
    </source>
</evidence>
<sequence length="506" mass="54519">MHQRFAQSSVAPVTGPVHSKLKKAILLCLFCFAQFLDTFNVSSVYAGIPSLEAVMGITANEAPWIVAAFQLTFAAFLLVSGKISDVYNPKHAFIVGIAGLGILCLITGFVDDKIAHFVLRALAGVFASLTIPASLTLIVQVFPNPTEQANAISIFGGSAGFGNTLGVIVGAIFVEYTTWRWIYWFCTAVAIPIAILGVFMIPAQPEKHAESNRRKLGRLDIPGVTGITIAVILFIYALTAAPAEGWPTAGVLAPLIISVFLVVGFFFWERTLPVHRASVPTKTWFLPNFSILFGVSLLPTFWWTNMATVLVPYWNLGFGWSIISVAVHMLPNGVAGFLFAFTGGLSRIISPKWIILAAHFPLIAATVLLALADRADEYWRYTFPALCIGSASCMVIYTHANIAIFRGSPPAMAGTVGAIFNFGLQGGSAIGISIVGSIQNGINKGEPLSFRGREAGFWFTLGVVVVELISVAIFMRAHIDPPTDESTFPQEKKEQETQSSDPSTAP</sequence>
<organism evidence="9 10">
    <name type="scientific">Pterulicium gracile</name>
    <dbReference type="NCBI Taxonomy" id="1884261"/>
    <lineage>
        <taxon>Eukaryota</taxon>
        <taxon>Fungi</taxon>
        <taxon>Dikarya</taxon>
        <taxon>Basidiomycota</taxon>
        <taxon>Agaricomycotina</taxon>
        <taxon>Agaricomycetes</taxon>
        <taxon>Agaricomycetidae</taxon>
        <taxon>Agaricales</taxon>
        <taxon>Pleurotineae</taxon>
        <taxon>Pterulaceae</taxon>
        <taxon>Pterulicium</taxon>
    </lineage>
</organism>
<evidence type="ECO:0000313" key="9">
    <source>
        <dbReference type="EMBL" id="TFK97039.1"/>
    </source>
</evidence>
<feature type="transmembrane region" description="Helical" evidence="7">
    <location>
        <begin position="353"/>
        <end position="372"/>
    </location>
</feature>
<dbReference type="STRING" id="1884261.A0A5C3Q7L7"/>
<feature type="transmembrane region" description="Helical" evidence="7">
    <location>
        <begin position="378"/>
        <end position="400"/>
    </location>
</feature>
<gene>
    <name evidence="9" type="ORF">BDV98DRAFT_607837</name>
</gene>
<evidence type="ECO:0000256" key="7">
    <source>
        <dbReference type="SAM" id="Phobius"/>
    </source>
</evidence>
<accession>A0A5C3Q7L7</accession>
<dbReference type="PANTHER" id="PTHR42718:SF9">
    <property type="entry name" value="MAJOR FACILITATOR SUPERFAMILY MULTIDRUG TRANSPORTER MFSC"/>
    <property type="match status" value="1"/>
</dbReference>
<feature type="transmembrane region" description="Helical" evidence="7">
    <location>
        <begin position="221"/>
        <end position="243"/>
    </location>
</feature>
<reference evidence="9 10" key="1">
    <citation type="journal article" date="2019" name="Nat. Ecol. Evol.">
        <title>Megaphylogeny resolves global patterns of mushroom evolution.</title>
        <authorList>
            <person name="Varga T."/>
            <person name="Krizsan K."/>
            <person name="Foldi C."/>
            <person name="Dima B."/>
            <person name="Sanchez-Garcia M."/>
            <person name="Sanchez-Ramirez S."/>
            <person name="Szollosi G.J."/>
            <person name="Szarkandi J.G."/>
            <person name="Papp V."/>
            <person name="Albert L."/>
            <person name="Andreopoulos W."/>
            <person name="Angelini C."/>
            <person name="Antonin V."/>
            <person name="Barry K.W."/>
            <person name="Bougher N.L."/>
            <person name="Buchanan P."/>
            <person name="Buyck B."/>
            <person name="Bense V."/>
            <person name="Catcheside P."/>
            <person name="Chovatia M."/>
            <person name="Cooper J."/>
            <person name="Damon W."/>
            <person name="Desjardin D."/>
            <person name="Finy P."/>
            <person name="Geml J."/>
            <person name="Haridas S."/>
            <person name="Hughes K."/>
            <person name="Justo A."/>
            <person name="Karasinski D."/>
            <person name="Kautmanova I."/>
            <person name="Kiss B."/>
            <person name="Kocsube S."/>
            <person name="Kotiranta H."/>
            <person name="LaButti K.M."/>
            <person name="Lechner B.E."/>
            <person name="Liimatainen K."/>
            <person name="Lipzen A."/>
            <person name="Lukacs Z."/>
            <person name="Mihaltcheva S."/>
            <person name="Morgado L.N."/>
            <person name="Niskanen T."/>
            <person name="Noordeloos M.E."/>
            <person name="Ohm R.A."/>
            <person name="Ortiz-Santana B."/>
            <person name="Ovrebo C."/>
            <person name="Racz N."/>
            <person name="Riley R."/>
            <person name="Savchenko A."/>
            <person name="Shiryaev A."/>
            <person name="Soop K."/>
            <person name="Spirin V."/>
            <person name="Szebenyi C."/>
            <person name="Tomsovsky M."/>
            <person name="Tulloss R.E."/>
            <person name="Uehling J."/>
            <person name="Grigoriev I.V."/>
            <person name="Vagvolgyi C."/>
            <person name="Papp T."/>
            <person name="Martin F.M."/>
            <person name="Miettinen O."/>
            <person name="Hibbett D.S."/>
            <person name="Nagy L.G."/>
        </authorList>
    </citation>
    <scope>NUCLEOTIDE SEQUENCE [LARGE SCALE GENOMIC DNA]</scope>
    <source>
        <strain evidence="9 10">CBS 309.79</strain>
    </source>
</reference>
<keyword evidence="2" id="KW-0813">Transport</keyword>
<name>A0A5C3Q7L7_9AGAR</name>
<dbReference type="Proteomes" id="UP000305067">
    <property type="component" value="Unassembled WGS sequence"/>
</dbReference>
<proteinExistence type="predicted"/>
<dbReference type="Pfam" id="PF07690">
    <property type="entry name" value="MFS_1"/>
    <property type="match status" value="1"/>
</dbReference>
<feature type="transmembrane region" description="Helical" evidence="7">
    <location>
        <begin position="412"/>
        <end position="435"/>
    </location>
</feature>
<feature type="transmembrane region" description="Helical" evidence="7">
    <location>
        <begin position="320"/>
        <end position="341"/>
    </location>
</feature>
<feature type="transmembrane region" description="Helical" evidence="7">
    <location>
        <begin position="62"/>
        <end position="80"/>
    </location>
</feature>
<evidence type="ECO:0000313" key="10">
    <source>
        <dbReference type="Proteomes" id="UP000305067"/>
    </source>
</evidence>
<evidence type="ECO:0000259" key="8">
    <source>
        <dbReference type="PROSITE" id="PS50850"/>
    </source>
</evidence>
<feature type="transmembrane region" description="Helical" evidence="7">
    <location>
        <begin position="455"/>
        <end position="475"/>
    </location>
</feature>
<evidence type="ECO:0000256" key="6">
    <source>
        <dbReference type="SAM" id="MobiDB-lite"/>
    </source>
</evidence>
<dbReference type="GO" id="GO:0022857">
    <property type="term" value="F:transmembrane transporter activity"/>
    <property type="evidence" value="ECO:0007669"/>
    <property type="project" value="InterPro"/>
</dbReference>
<feature type="transmembrane region" description="Helical" evidence="7">
    <location>
        <begin position="154"/>
        <end position="175"/>
    </location>
</feature>
<protein>
    <submittedName>
        <fullName evidence="9">MFS general substrate transporter</fullName>
    </submittedName>
</protein>
<dbReference type="PROSITE" id="PS50850">
    <property type="entry name" value="MFS"/>
    <property type="match status" value="1"/>
</dbReference>
<feature type="transmembrane region" description="Helical" evidence="7">
    <location>
        <begin position="181"/>
        <end position="201"/>
    </location>
</feature>
<evidence type="ECO:0000256" key="5">
    <source>
        <dbReference type="ARBA" id="ARBA00023136"/>
    </source>
</evidence>
<feature type="transmembrane region" description="Helical" evidence="7">
    <location>
        <begin position="249"/>
        <end position="268"/>
    </location>
</feature>
<feature type="region of interest" description="Disordered" evidence="6">
    <location>
        <begin position="482"/>
        <end position="506"/>
    </location>
</feature>
<feature type="transmembrane region" description="Helical" evidence="7">
    <location>
        <begin position="122"/>
        <end position="142"/>
    </location>
</feature>
<feature type="compositionally biased region" description="Polar residues" evidence="6">
    <location>
        <begin position="497"/>
        <end position="506"/>
    </location>
</feature>
<feature type="transmembrane region" description="Helical" evidence="7">
    <location>
        <begin position="92"/>
        <end position="110"/>
    </location>
</feature>
<dbReference type="InterPro" id="IPR011701">
    <property type="entry name" value="MFS"/>
</dbReference>